<sequence>MSVPYHRLPRVDANWRWWRPLVALAVFLGFYLASQVVIAIAYFVPIGAQRGQAGLADLTEKLSSGALDPTDPLVLSLTLVSLVVLLPAIMLSTRIAGLGPYGLLSSVRTRIRWGWLGWCLLPLLVLAVVMFLFQGSGYLATDGGLHWNTAELGQSTVTLQTLTLTILLVVLLVPFQAAAEEYLFRGFLMQTIGSWIPLRAGGAVVAVAVSTVLFAVLHVPNGYNIWGILDVGSFGLVAAVIVLRTGGLEATVLQHALNNIMIFVLQAPGWSKVDLTGEGSQGTWQGFVVTLGTSLLYWGLVELTAHWRKLDRRFPGPEAPRFRGDAPLWAGGRQWLRPGGAGWSTAPTRGDETGASGDPVLVGAGAGGSVASAVDKSGGVGTRP</sequence>
<dbReference type="Proteomes" id="UP001501742">
    <property type="component" value="Unassembled WGS sequence"/>
</dbReference>
<dbReference type="PANTHER" id="PTHR36435">
    <property type="entry name" value="SLR1288 PROTEIN"/>
    <property type="match status" value="1"/>
</dbReference>
<dbReference type="Pfam" id="PF02517">
    <property type="entry name" value="Rce1-like"/>
    <property type="match status" value="1"/>
</dbReference>
<evidence type="ECO:0000256" key="1">
    <source>
        <dbReference type="SAM" id="MobiDB-lite"/>
    </source>
</evidence>
<proteinExistence type="predicted"/>
<evidence type="ECO:0000259" key="3">
    <source>
        <dbReference type="Pfam" id="PF02517"/>
    </source>
</evidence>
<dbReference type="EMBL" id="BAAAJX010000002">
    <property type="protein sequence ID" value="GAA1491915.1"/>
    <property type="molecule type" value="Genomic_DNA"/>
</dbReference>
<gene>
    <name evidence="4" type="ORF">GCM10009627_02610</name>
</gene>
<accession>A0ABN1Z8N1</accession>
<evidence type="ECO:0000256" key="2">
    <source>
        <dbReference type="SAM" id="Phobius"/>
    </source>
</evidence>
<feature type="transmembrane region" description="Helical" evidence="2">
    <location>
        <begin position="73"/>
        <end position="92"/>
    </location>
</feature>
<keyword evidence="5" id="KW-1185">Reference proteome</keyword>
<evidence type="ECO:0000313" key="4">
    <source>
        <dbReference type="EMBL" id="GAA1491915.1"/>
    </source>
</evidence>
<feature type="transmembrane region" description="Helical" evidence="2">
    <location>
        <begin position="223"/>
        <end position="243"/>
    </location>
</feature>
<comment type="caution">
    <text evidence="4">The sequence shown here is derived from an EMBL/GenBank/DDBJ whole genome shotgun (WGS) entry which is preliminary data.</text>
</comment>
<feature type="transmembrane region" description="Helical" evidence="2">
    <location>
        <begin position="113"/>
        <end position="133"/>
    </location>
</feature>
<dbReference type="InterPro" id="IPR003675">
    <property type="entry name" value="Rce1/LyrA-like_dom"/>
</dbReference>
<feature type="transmembrane region" description="Helical" evidence="2">
    <location>
        <begin position="153"/>
        <end position="175"/>
    </location>
</feature>
<feature type="transmembrane region" description="Helical" evidence="2">
    <location>
        <begin position="21"/>
        <end position="44"/>
    </location>
</feature>
<keyword evidence="2" id="KW-1133">Transmembrane helix</keyword>
<keyword evidence="2" id="KW-0472">Membrane</keyword>
<reference evidence="4 5" key="1">
    <citation type="journal article" date="2019" name="Int. J. Syst. Evol. Microbiol.">
        <title>The Global Catalogue of Microorganisms (GCM) 10K type strain sequencing project: providing services to taxonomists for standard genome sequencing and annotation.</title>
        <authorList>
            <consortium name="The Broad Institute Genomics Platform"/>
            <consortium name="The Broad Institute Genome Sequencing Center for Infectious Disease"/>
            <person name="Wu L."/>
            <person name="Ma J."/>
        </authorList>
    </citation>
    <scope>NUCLEOTIDE SEQUENCE [LARGE SCALE GENOMIC DNA]</scope>
    <source>
        <strain evidence="4 5">JCM 12140</strain>
    </source>
</reference>
<name>A0ABN1Z8N1_9MICO</name>
<feature type="domain" description="CAAX prenyl protease 2/Lysostaphin resistance protein A-like" evidence="3">
    <location>
        <begin position="165"/>
        <end position="261"/>
    </location>
</feature>
<keyword evidence="2" id="KW-0812">Transmembrane</keyword>
<dbReference type="PANTHER" id="PTHR36435:SF1">
    <property type="entry name" value="CAAX AMINO TERMINAL PROTEASE FAMILY PROTEIN"/>
    <property type="match status" value="1"/>
</dbReference>
<feature type="region of interest" description="Disordered" evidence="1">
    <location>
        <begin position="339"/>
        <end position="384"/>
    </location>
</feature>
<organism evidence="4 5">
    <name type="scientific">Curtobacterium herbarum</name>
    <dbReference type="NCBI Taxonomy" id="150122"/>
    <lineage>
        <taxon>Bacteria</taxon>
        <taxon>Bacillati</taxon>
        <taxon>Actinomycetota</taxon>
        <taxon>Actinomycetes</taxon>
        <taxon>Micrococcales</taxon>
        <taxon>Microbacteriaceae</taxon>
        <taxon>Curtobacterium</taxon>
    </lineage>
</organism>
<feature type="transmembrane region" description="Helical" evidence="2">
    <location>
        <begin position="196"/>
        <end position="217"/>
    </location>
</feature>
<evidence type="ECO:0000313" key="5">
    <source>
        <dbReference type="Proteomes" id="UP001501742"/>
    </source>
</evidence>
<dbReference type="InterPro" id="IPR052710">
    <property type="entry name" value="CAAX_protease"/>
</dbReference>
<dbReference type="RefSeq" id="WP_204609339.1">
    <property type="nucleotide sequence ID" value="NZ_BAAAJX010000002.1"/>
</dbReference>
<protein>
    <recommendedName>
        <fullName evidence="3">CAAX prenyl protease 2/Lysostaphin resistance protein A-like domain-containing protein</fullName>
    </recommendedName>
</protein>